<dbReference type="RefSeq" id="WP_233735127.1">
    <property type="nucleotide sequence ID" value="NZ_JAJVCN010000006.1"/>
</dbReference>
<sequence length="104" mass="11639">MRNTSTTTAVTAQTTSPAQPRSRGLVMSKRARSARRLASLLTTKSGTYVRVYYDRQIRRYRVVWTNGPDAAQMFTFAVQAAGDVSELDVATLLWDRGTTNNNHK</sequence>
<keyword evidence="3" id="KW-1185">Reference proteome</keyword>
<gene>
    <name evidence="2" type="ORF">LWC34_56240</name>
</gene>
<evidence type="ECO:0000313" key="3">
    <source>
        <dbReference type="Proteomes" id="UP001521150"/>
    </source>
</evidence>
<dbReference type="EMBL" id="JAJVCN010000006">
    <property type="protein sequence ID" value="MCE7012106.1"/>
    <property type="molecule type" value="Genomic_DNA"/>
</dbReference>
<proteinExistence type="predicted"/>
<feature type="compositionally biased region" description="Low complexity" evidence="1">
    <location>
        <begin position="1"/>
        <end position="20"/>
    </location>
</feature>
<name>A0ABS8ZWM2_9PSEU</name>
<comment type="caution">
    <text evidence="2">The sequence shown here is derived from an EMBL/GenBank/DDBJ whole genome shotgun (WGS) entry which is preliminary data.</text>
</comment>
<evidence type="ECO:0000256" key="1">
    <source>
        <dbReference type="SAM" id="MobiDB-lite"/>
    </source>
</evidence>
<dbReference type="Proteomes" id="UP001521150">
    <property type="component" value="Unassembled WGS sequence"/>
</dbReference>
<protein>
    <submittedName>
        <fullName evidence="2">Uncharacterized protein</fullName>
    </submittedName>
</protein>
<accession>A0ABS8ZWM2</accession>
<feature type="region of interest" description="Disordered" evidence="1">
    <location>
        <begin position="1"/>
        <end position="29"/>
    </location>
</feature>
<organism evidence="2 3">
    <name type="scientific">Kibdelosporangium philippinense</name>
    <dbReference type="NCBI Taxonomy" id="211113"/>
    <lineage>
        <taxon>Bacteria</taxon>
        <taxon>Bacillati</taxon>
        <taxon>Actinomycetota</taxon>
        <taxon>Actinomycetes</taxon>
        <taxon>Pseudonocardiales</taxon>
        <taxon>Pseudonocardiaceae</taxon>
        <taxon>Kibdelosporangium</taxon>
    </lineage>
</organism>
<evidence type="ECO:0000313" key="2">
    <source>
        <dbReference type="EMBL" id="MCE7012106.1"/>
    </source>
</evidence>
<reference evidence="2 3" key="1">
    <citation type="submission" date="2021-12" db="EMBL/GenBank/DDBJ databases">
        <title>Genome sequence of Kibdelosporangium philippinense ATCC 49844.</title>
        <authorList>
            <person name="Fedorov E.A."/>
            <person name="Omeragic M."/>
            <person name="Shalygina K.F."/>
            <person name="Maclea K.S."/>
        </authorList>
    </citation>
    <scope>NUCLEOTIDE SEQUENCE [LARGE SCALE GENOMIC DNA]</scope>
    <source>
        <strain evidence="2 3">ATCC 49844</strain>
    </source>
</reference>